<dbReference type="PIRSF" id="PIRSF016557">
    <property type="entry name" value="Caps_synth_CpsB"/>
    <property type="match status" value="1"/>
</dbReference>
<evidence type="ECO:0000256" key="6">
    <source>
        <dbReference type="SAM" id="Coils"/>
    </source>
</evidence>
<proteinExistence type="inferred from homology"/>
<organism evidence="7 8">
    <name type="scientific">Clostridium chauvoei</name>
    <dbReference type="NCBI Taxonomy" id="46867"/>
    <lineage>
        <taxon>Bacteria</taxon>
        <taxon>Bacillati</taxon>
        <taxon>Bacillota</taxon>
        <taxon>Clostridia</taxon>
        <taxon>Eubacteriales</taxon>
        <taxon>Clostridiaceae</taxon>
        <taxon>Clostridium</taxon>
    </lineage>
</organism>
<dbReference type="EMBL" id="JAIFTX010000004">
    <property type="protein sequence ID" value="MBX7289973.1"/>
    <property type="molecule type" value="Genomic_DNA"/>
</dbReference>
<reference evidence="7 8" key="1">
    <citation type="submission" date="2021-08" db="EMBL/GenBank/DDBJ databases">
        <title>Genome sequence analysis of Clostridium chauvoei strains of European origin and evaluation of typing options for outbreak investigations.</title>
        <authorList>
            <person name="Abdel-Glil M."/>
            <person name="Thomas P."/>
            <person name="Seyboldt C."/>
        </authorList>
    </citation>
    <scope>NUCLEOTIDE SEQUENCE [LARGE SCALE GENOMIC DNA]</scope>
    <source>
        <strain evidence="7 8">S0260-09</strain>
    </source>
</reference>
<evidence type="ECO:0000256" key="3">
    <source>
        <dbReference type="ARBA" id="ARBA00022801"/>
    </source>
</evidence>
<evidence type="ECO:0000256" key="2">
    <source>
        <dbReference type="ARBA" id="ARBA00013064"/>
    </source>
</evidence>
<dbReference type="EC" id="3.1.3.48" evidence="2"/>
<comment type="similarity">
    <text evidence="1">Belongs to the metallo-dependent hydrolases superfamily. CpsB/CapC family.</text>
</comment>
<keyword evidence="6" id="KW-0175">Coiled coil</keyword>
<name>A0ABD4RFL4_9CLOT</name>
<evidence type="ECO:0000256" key="5">
    <source>
        <dbReference type="ARBA" id="ARBA00051722"/>
    </source>
</evidence>
<dbReference type="InterPro" id="IPR016667">
    <property type="entry name" value="Caps_polysacc_synth_CpsB/CapC"/>
</dbReference>
<dbReference type="PANTHER" id="PTHR39181">
    <property type="entry name" value="TYROSINE-PROTEIN PHOSPHATASE YWQE"/>
    <property type="match status" value="1"/>
</dbReference>
<dbReference type="Proteomes" id="UP000775179">
    <property type="component" value="Unassembled WGS sequence"/>
</dbReference>
<dbReference type="GO" id="GO:0004725">
    <property type="term" value="F:protein tyrosine phosphatase activity"/>
    <property type="evidence" value="ECO:0007669"/>
    <property type="project" value="UniProtKB-EC"/>
</dbReference>
<sequence length="258" mass="30051">MVDIHSHILWEIDDGAKTQEMALKMLKQAVSGGTKSIVATPHFIRGHYEIEISELEKKVDDLKVLAEKNRIDIGIYLGQEVCYTEKILEYYECGFIKTINHSRYMLIEFRKRDFSIEEILDNLYELQIRGIVPVIAHPERYLNFIKKPELINKFIQAGYLFQLNAGSLIGYFNKDVKNTAIKFLKNDIYSFIGSDAHRDENRTANMQEALKTLEQLKKGYGRFLETNGEKLLNNEEISFQGRRLKTKKKGLFSVFSRR</sequence>
<dbReference type="GeneID" id="66300842"/>
<dbReference type="Pfam" id="PF19567">
    <property type="entry name" value="CpsB_CapC"/>
    <property type="match status" value="1"/>
</dbReference>
<feature type="coiled-coil region" evidence="6">
    <location>
        <begin position="45"/>
        <end position="72"/>
    </location>
</feature>
<dbReference type="SUPFAM" id="SSF89550">
    <property type="entry name" value="PHP domain-like"/>
    <property type="match status" value="1"/>
</dbReference>
<evidence type="ECO:0000256" key="4">
    <source>
        <dbReference type="ARBA" id="ARBA00022912"/>
    </source>
</evidence>
<dbReference type="KEGG" id="cchv:BTM20_03110"/>
<comment type="catalytic activity">
    <reaction evidence="5">
        <text>O-phospho-L-tyrosyl-[protein] + H2O = L-tyrosyl-[protein] + phosphate</text>
        <dbReference type="Rhea" id="RHEA:10684"/>
        <dbReference type="Rhea" id="RHEA-COMP:10136"/>
        <dbReference type="Rhea" id="RHEA-COMP:20101"/>
        <dbReference type="ChEBI" id="CHEBI:15377"/>
        <dbReference type="ChEBI" id="CHEBI:43474"/>
        <dbReference type="ChEBI" id="CHEBI:46858"/>
        <dbReference type="ChEBI" id="CHEBI:61978"/>
        <dbReference type="EC" id="3.1.3.48"/>
    </reaction>
</comment>
<protein>
    <recommendedName>
        <fullName evidence="2">protein-tyrosine-phosphatase</fullName>
        <ecNumber evidence="2">3.1.3.48</ecNumber>
    </recommendedName>
</protein>
<evidence type="ECO:0000256" key="1">
    <source>
        <dbReference type="ARBA" id="ARBA00005750"/>
    </source>
</evidence>
<comment type="caution">
    <text evidence="7">The sequence shown here is derived from an EMBL/GenBank/DDBJ whole genome shotgun (WGS) entry which is preliminary data.</text>
</comment>
<keyword evidence="3" id="KW-0378">Hydrolase</keyword>
<dbReference type="Gene3D" id="3.20.20.140">
    <property type="entry name" value="Metal-dependent hydrolases"/>
    <property type="match status" value="1"/>
</dbReference>
<keyword evidence="4" id="KW-0904">Protein phosphatase</keyword>
<dbReference type="AlphaFoldDB" id="A0ABD4RFL4"/>
<gene>
    <name evidence="7" type="ORF">K4H94_02760</name>
</gene>
<accession>A0ABD4RFL4</accession>
<evidence type="ECO:0000313" key="7">
    <source>
        <dbReference type="EMBL" id="MBX7289973.1"/>
    </source>
</evidence>
<dbReference type="PANTHER" id="PTHR39181:SF1">
    <property type="entry name" value="TYROSINE-PROTEIN PHOSPHATASE YWQE"/>
    <property type="match status" value="1"/>
</dbReference>
<dbReference type="InterPro" id="IPR016195">
    <property type="entry name" value="Pol/histidinol_Pase-like"/>
</dbReference>
<evidence type="ECO:0000313" key="8">
    <source>
        <dbReference type="Proteomes" id="UP000775179"/>
    </source>
</evidence>
<dbReference type="RefSeq" id="WP_021874829.1">
    <property type="nucleotide sequence ID" value="NZ_CP018624.1"/>
</dbReference>